<evidence type="ECO:0000313" key="3">
    <source>
        <dbReference type="Proteomes" id="UP000284842"/>
    </source>
</evidence>
<proteinExistence type="predicted"/>
<name>A0A409YNY5_9AGAR</name>
<evidence type="ECO:0000313" key="2">
    <source>
        <dbReference type="EMBL" id="PPR04324.1"/>
    </source>
</evidence>
<accession>A0A409YNY5</accession>
<feature type="transmembrane region" description="Helical" evidence="1">
    <location>
        <begin position="385"/>
        <end position="406"/>
    </location>
</feature>
<dbReference type="EMBL" id="NHTK01000962">
    <property type="protein sequence ID" value="PPR04324.1"/>
    <property type="molecule type" value="Genomic_DNA"/>
</dbReference>
<keyword evidence="1" id="KW-0472">Membrane</keyword>
<dbReference type="AlphaFoldDB" id="A0A409YNY5"/>
<feature type="transmembrane region" description="Helical" evidence="1">
    <location>
        <begin position="191"/>
        <end position="212"/>
    </location>
</feature>
<reference evidence="2 3" key="1">
    <citation type="journal article" date="2018" name="Evol. Lett.">
        <title>Horizontal gene cluster transfer increased hallucinogenic mushroom diversity.</title>
        <authorList>
            <person name="Reynolds H.T."/>
            <person name="Vijayakumar V."/>
            <person name="Gluck-Thaler E."/>
            <person name="Korotkin H.B."/>
            <person name="Matheny P.B."/>
            <person name="Slot J.C."/>
        </authorList>
    </citation>
    <scope>NUCLEOTIDE SEQUENCE [LARGE SCALE GENOMIC DNA]</scope>
    <source>
        <strain evidence="2 3">2629</strain>
    </source>
</reference>
<feature type="transmembrane region" description="Helical" evidence="1">
    <location>
        <begin position="283"/>
        <end position="304"/>
    </location>
</feature>
<sequence length="463" mass="51205">MTPRTVTCLGYTIPPNPDISGIGVRTAIYLQSLLCIIPAIISLCNSRLSKDDLEFVRAQSMTGITLSLAMLISATCQALVEETGLAPYHLNVVLSVCLVASWNLGVYGVMKTWMGQRKLKGTRGREGAGRRIVDSCTSVNVDQEAAGIEAGSAADNDQIVAPRPRFSKQTSHVGRIESSLIKILRILHEILSYRTLAILNTALLASLGLWFWSNPYTFGVGPHDPRSIDCVSLFVFPELSNGAKPAQAQNQTQTQPTHAVDVDVAFEGFGVPLSSKSLQGTNLTLYALFCVGLVWDAVVCFWGVDHARVWRLLYDRFFMRSVNCLRSLKVPSGKICHRKSGDDGGERKDVIDDSNLESGSVLTDKRQDHSPSNPKHERRAGRWKTFTSLVSILILITFQGAFIASIETTLRMNRHIRSSGGDEEEQWGFGQVLALVMMITPLRDTVEYVSKYVERRRIIVDMN</sequence>
<comment type="caution">
    <text evidence="2">The sequence shown here is derived from an EMBL/GenBank/DDBJ whole genome shotgun (WGS) entry which is preliminary data.</text>
</comment>
<dbReference type="OrthoDB" id="3351993at2759"/>
<keyword evidence="1" id="KW-0812">Transmembrane</keyword>
<evidence type="ECO:0000256" key="1">
    <source>
        <dbReference type="SAM" id="Phobius"/>
    </source>
</evidence>
<feature type="transmembrane region" description="Helical" evidence="1">
    <location>
        <begin position="92"/>
        <end position="110"/>
    </location>
</feature>
<gene>
    <name evidence="2" type="ORF">CVT24_013397</name>
</gene>
<organism evidence="2 3">
    <name type="scientific">Panaeolus cyanescens</name>
    <dbReference type="NCBI Taxonomy" id="181874"/>
    <lineage>
        <taxon>Eukaryota</taxon>
        <taxon>Fungi</taxon>
        <taxon>Dikarya</taxon>
        <taxon>Basidiomycota</taxon>
        <taxon>Agaricomycotina</taxon>
        <taxon>Agaricomycetes</taxon>
        <taxon>Agaricomycetidae</taxon>
        <taxon>Agaricales</taxon>
        <taxon>Agaricineae</taxon>
        <taxon>Galeropsidaceae</taxon>
        <taxon>Panaeolus</taxon>
    </lineage>
</organism>
<keyword evidence="3" id="KW-1185">Reference proteome</keyword>
<feature type="transmembrane region" description="Helical" evidence="1">
    <location>
        <begin position="28"/>
        <end position="48"/>
    </location>
</feature>
<dbReference type="InParanoid" id="A0A409YNY5"/>
<dbReference type="Proteomes" id="UP000284842">
    <property type="component" value="Unassembled WGS sequence"/>
</dbReference>
<protein>
    <submittedName>
        <fullName evidence="2">Uncharacterized protein</fullName>
    </submittedName>
</protein>
<keyword evidence="1" id="KW-1133">Transmembrane helix</keyword>